<reference evidence="1" key="1">
    <citation type="submission" date="2020-12" db="EMBL/GenBank/DDBJ databases">
        <title>Vagococcus allomyrinae sp. nov. and Enterococcus lavae sp. nov., isolated from the larvae of Allomyrina dichotoma.</title>
        <authorList>
            <person name="Lee S.D."/>
        </authorList>
    </citation>
    <scope>NUCLEOTIDE SEQUENCE</scope>
    <source>
        <strain evidence="1">BWB3-3</strain>
    </source>
</reference>
<organism evidence="1 2">
    <name type="scientific">Vagococcus allomyrinae</name>
    <dbReference type="NCBI Taxonomy" id="2794353"/>
    <lineage>
        <taxon>Bacteria</taxon>
        <taxon>Bacillati</taxon>
        <taxon>Bacillota</taxon>
        <taxon>Bacilli</taxon>
        <taxon>Lactobacillales</taxon>
        <taxon>Enterococcaceae</taxon>
        <taxon>Vagococcus</taxon>
    </lineage>
</organism>
<dbReference type="AlphaFoldDB" id="A0A940P8D0"/>
<name>A0A940P8D0_9ENTE</name>
<dbReference type="Proteomes" id="UP000674938">
    <property type="component" value="Unassembled WGS sequence"/>
</dbReference>
<evidence type="ECO:0000313" key="1">
    <source>
        <dbReference type="EMBL" id="MBP1043237.1"/>
    </source>
</evidence>
<protein>
    <submittedName>
        <fullName evidence="1">Uncharacterized protein</fullName>
    </submittedName>
</protein>
<accession>A0A940P8D0</accession>
<dbReference type="EMBL" id="JAEEGA010000015">
    <property type="protein sequence ID" value="MBP1043237.1"/>
    <property type="molecule type" value="Genomic_DNA"/>
</dbReference>
<dbReference type="RefSeq" id="WP_209531050.1">
    <property type="nucleotide sequence ID" value="NZ_JAEEGA010000015.1"/>
</dbReference>
<keyword evidence="2" id="KW-1185">Reference proteome</keyword>
<sequence>MKDYLIQKISEGSTLVFVFDKFHSFSADKVIDVMATENELLMVGQIDFKRKALINLSQVNYIKVVD</sequence>
<gene>
    <name evidence="1" type="ORF">I6N95_19640</name>
</gene>
<comment type="caution">
    <text evidence="1">The sequence shown here is derived from an EMBL/GenBank/DDBJ whole genome shotgun (WGS) entry which is preliminary data.</text>
</comment>
<evidence type="ECO:0000313" key="2">
    <source>
        <dbReference type="Proteomes" id="UP000674938"/>
    </source>
</evidence>
<proteinExistence type="predicted"/>